<evidence type="ECO:0000256" key="1">
    <source>
        <dbReference type="SAM" id="Phobius"/>
    </source>
</evidence>
<accession>A0A133V9R7</accession>
<reference evidence="2 3" key="1">
    <citation type="journal article" date="2016" name="Sci. Rep.">
        <title>Metabolic traits of an uncultured archaeal lineage -MSBL1- from brine pools of the Red Sea.</title>
        <authorList>
            <person name="Mwirichia R."/>
            <person name="Alam I."/>
            <person name="Rashid M."/>
            <person name="Vinu M."/>
            <person name="Ba-Alawi W."/>
            <person name="Anthony Kamau A."/>
            <person name="Kamanda Ngugi D."/>
            <person name="Goker M."/>
            <person name="Klenk H.P."/>
            <person name="Bajic V."/>
            <person name="Stingl U."/>
        </authorList>
    </citation>
    <scope>NUCLEOTIDE SEQUENCE [LARGE SCALE GENOMIC DNA]</scope>
    <source>
        <strain evidence="2">SCGC-AAA261O19</strain>
    </source>
</reference>
<organism evidence="2 3">
    <name type="scientific">candidate division MSBL1 archaeon SCGC-AAA261O19</name>
    <dbReference type="NCBI Taxonomy" id="1698277"/>
    <lineage>
        <taxon>Archaea</taxon>
        <taxon>Methanobacteriati</taxon>
        <taxon>Methanobacteriota</taxon>
        <taxon>candidate division MSBL1</taxon>
    </lineage>
</organism>
<dbReference type="Proteomes" id="UP000070076">
    <property type="component" value="Unassembled WGS sequence"/>
</dbReference>
<evidence type="ECO:0000313" key="2">
    <source>
        <dbReference type="EMBL" id="KXB03137.1"/>
    </source>
</evidence>
<keyword evidence="1" id="KW-0812">Transmembrane</keyword>
<dbReference type="AlphaFoldDB" id="A0A133V9R7"/>
<name>A0A133V9R7_9EURY</name>
<dbReference type="EMBL" id="LHYB01000085">
    <property type="protein sequence ID" value="KXB03137.1"/>
    <property type="molecule type" value="Genomic_DNA"/>
</dbReference>
<keyword evidence="1" id="KW-1133">Transmembrane helix</keyword>
<feature type="transmembrane region" description="Helical" evidence="1">
    <location>
        <begin position="26"/>
        <end position="47"/>
    </location>
</feature>
<sequence length="66" mass="7134">MDASSKEFDNITLPYGEEGAPSFPSIPLPLAIAAAVIFLVGVGVYFIKGGKSREEPYPYEPQSEEI</sequence>
<keyword evidence="3" id="KW-1185">Reference proteome</keyword>
<comment type="caution">
    <text evidence="2">The sequence shown here is derived from an EMBL/GenBank/DDBJ whole genome shotgun (WGS) entry which is preliminary data.</text>
</comment>
<evidence type="ECO:0000313" key="3">
    <source>
        <dbReference type="Proteomes" id="UP000070076"/>
    </source>
</evidence>
<protein>
    <submittedName>
        <fullName evidence="2">Uncharacterized protein</fullName>
    </submittedName>
</protein>
<proteinExistence type="predicted"/>
<keyword evidence="1" id="KW-0472">Membrane</keyword>
<gene>
    <name evidence="2" type="ORF">AKJ48_04200</name>
</gene>